<dbReference type="Pfam" id="PF19081">
    <property type="entry name" value="Ig_7"/>
    <property type="match status" value="1"/>
</dbReference>
<evidence type="ECO:0000259" key="1">
    <source>
        <dbReference type="Pfam" id="PF18962"/>
    </source>
</evidence>
<dbReference type="Pfam" id="PF18962">
    <property type="entry name" value="Por_Secre_tail"/>
    <property type="match status" value="1"/>
</dbReference>
<gene>
    <name evidence="3" type="ORF">DN068_19990</name>
</gene>
<keyword evidence="4" id="KW-1185">Reference proteome</keyword>
<name>A0A2W2AFK9_9BACT</name>
<dbReference type="Gene3D" id="2.60.40.10">
    <property type="entry name" value="Immunoglobulins"/>
    <property type="match status" value="8"/>
</dbReference>
<evidence type="ECO:0000259" key="2">
    <source>
        <dbReference type="Pfam" id="PF19081"/>
    </source>
</evidence>
<dbReference type="InterPro" id="IPR013783">
    <property type="entry name" value="Ig-like_fold"/>
</dbReference>
<sequence>MNKKLIGVLLFIFQLCTYRTEAQLSGNISVPGTSYNTLNDVISALNAQGVGSGGVAINILPGNPQYAPSGGYRLGSTILNNSLQSSASLTINGNNNTVTSNVGNGGSDGIFSILGADYVTINALNLLDTNTVSNTTEMEWGYGMVKLNSAAPFDGCQYNTIRNCNITLNRTCGGVPGTSAGSSFGGSKGVMLLNISLTAPTSLLTITSPLDAHNNNIVKGCNIQNCNIGIYDYGYNGSPGLYDQNNVFGGDGVNDGNTITNFGGNAVFESAGIYINGYANNTYIRGNTINNMQNGGTPALAAIDGIYHGLATGSSITVRKNNISLTEGAASGSIQGVVLNCGGVNENEIDIDTNTVNILYNGTALNSGTTNGYSLNSSAVVTNLSCTGNRVSISSAANGTVFGFSFGSGSIGNSPRWTINDNVVDSIIRTAANTSGNTAGISQSGLLTNSALFECRRNNVKKMSVPYYTSVTVLMYGISVSGGTAPLPVRTITNNTVTNITAGAAQVYGMDLGYNGVGSTISNNTVTNMVDSGGLVGIRMSTGTTVGTACFNNTVSNLKNIAVGAASGSSFTTYGMYFALGSTGSIDLYSNNINNVQTNVSIASASPGVFVAGMYFASGVAQNCYNNIISDLRAPFANGFSPVYGMYVNSGANYNLYHNTINIGPGFMPISGGANFGATGLYLAYGIPVDLRNNIIRINASPRGNGVVSAVRTSFGYANVRPTGLKTTSNGNIYWAPSDASIFIYCEGATLAGLMNAFNYANDPTFNTGCSRYKALMYPAETGTFFEDNLSQVGVTPVYAPTGTSLAKKNAVPTAAPTVTTDYNGITRPTPADAGALQFSGTPAGDFIPPAIAYTPIAGKTYCLSAPTLTATIADSSGVNTTTNPPRLYYKKASEADTFGVYPGNNIASFNGWKYVAGANTGGNNFSFAIDYAKLTSTISGGDSILYFVVAQDNNAIPNVGISVATLDSGYCPASVNLTPDAGPTAGITKKNGYFIMPQPALPGVIPANASVCQGTSTRLTAVPTSNPKLGTIGTLAMNNSTGGYPTPFGNLYGANHEQYLVLASELTAQGLTYGNISSLAFNMYAAYPAANAALNNFNIQMANTGVSSFPGATYITSGFTAVYSGSYTPPANTGWATINFATPFYWDGASNVVVDVSFTNCTTCNNTSSCVTTTSPGNGQIYQTPTSFTSVVMAHGSNNCTIGSFNPNGGSGLSFSTSSNRPDMQFMGTQAFRVNWVPTTGLFKDSLMTSPLSATDTNTVVFAGPATNSSYSVTNVLGACNSIPGIATPVTLNAAPAVSTTPANTASFCGGSNVTISGATGSNYTYQWLNGTTPINGATNNTYTATTTGNYTFKATNGNGCSGTATVAVTNTQPPVATVLANNTTFCQGDSAMLTANAGTGYTYQWLQNGTPIAGATHIQYAAKTAGNYTVNVYNAANCFGTSQPVSVAVNPLNVAVTPSGSLAFCTGSNVILSITSPANQTYQWMNNGVNIPGETNASYTAIATGNYSVAVVNTVSGCTGTSAVQVVTVGNGPIANITAAGPTSVCTGNTVTLNTTPATGVTYEWLQNGTIISGATGTSYAANATGSYSLRVYSNATCFTTSSPIAVTINQLPNVITTPAGGVATYCQNGSTILSVPSNSNQTYQWTFNGNPINGATNYNYSASAVGAYAVSVVNSQTGCTDTSANITLSQVPAPAAPVITGNALICGGDSSLMTTTAVSGVTYQWRLGSGNINGATNTSYEAKTAGAYTIVASNAAGCAAISNAITLAVNAAPNVTTTPATGNATYCQNSSLTLSVQTGNNQTYQWYNGNTAISGATNTQYSAAAAGSYHVVVTNSQTSCSATSGNIVLSMVPKPTASITGGPSAVCAGDSATLMANAGNGFSYQWLNATGAIPGANAQTFYATFTGNFRAVVKDANSCTDTSNAIALTIYSKPGAIIVGPHAICAGDTATLQASTGAGYTYIWKSNGNTIPGATSSIYKTNVAGSYSVKITSSQNCSTDAYPLAISVNALPTPTITQNQATLSTTTAYSAYQWYFNNTPINGAVGMNYTATQLGNYYVVVTDANGCSNKSNTINVTTLDVKQIAAGNTTIHIYPNPTSDLVNIEAPVSVNVVVRDLSGKQLKDVKNVKQVNMGDLADGVYMMAIYDEQNTLISVEKVFKSK</sequence>
<accession>A0A2W2AFK9</accession>
<feature type="domain" description="Ig-like" evidence="2">
    <location>
        <begin position="1376"/>
        <end position="1453"/>
    </location>
</feature>
<dbReference type="EMBL" id="QKTW01000027">
    <property type="protein sequence ID" value="PZF70990.1"/>
    <property type="molecule type" value="Genomic_DNA"/>
</dbReference>
<feature type="domain" description="Secretion system C-terminal sorting" evidence="1">
    <location>
        <begin position="2096"/>
        <end position="2156"/>
    </location>
</feature>
<dbReference type="Proteomes" id="UP000248745">
    <property type="component" value="Unassembled WGS sequence"/>
</dbReference>
<proteinExistence type="predicted"/>
<reference evidence="3 4" key="1">
    <citation type="submission" date="2018-06" db="EMBL/GenBank/DDBJ databases">
        <title>Mucibacter soli gen. nov., sp. nov., a new member of the family Chitinophagaceae producing mucin.</title>
        <authorList>
            <person name="Kim M.-K."/>
            <person name="Park S."/>
            <person name="Kim T.-S."/>
            <person name="Joung Y."/>
            <person name="Han J.-H."/>
            <person name="Kim S.B."/>
        </authorList>
    </citation>
    <scope>NUCLEOTIDE SEQUENCE [LARGE SCALE GENOMIC DNA]</scope>
    <source>
        <strain evidence="3 4">R1-15</strain>
    </source>
</reference>
<evidence type="ECO:0000313" key="3">
    <source>
        <dbReference type="EMBL" id="PZF70990.1"/>
    </source>
</evidence>
<organism evidence="3 4">
    <name type="scientific">Taibaiella soli</name>
    <dbReference type="NCBI Taxonomy" id="1649169"/>
    <lineage>
        <taxon>Bacteria</taxon>
        <taxon>Pseudomonadati</taxon>
        <taxon>Bacteroidota</taxon>
        <taxon>Chitinophagia</taxon>
        <taxon>Chitinophagales</taxon>
        <taxon>Chitinophagaceae</taxon>
        <taxon>Taibaiella</taxon>
    </lineage>
</organism>
<dbReference type="SMART" id="SM00710">
    <property type="entry name" value="PbH1"/>
    <property type="match status" value="8"/>
</dbReference>
<protein>
    <recommendedName>
        <fullName evidence="5">Ig-like domain-containing protein</fullName>
    </recommendedName>
</protein>
<evidence type="ECO:0000313" key="4">
    <source>
        <dbReference type="Proteomes" id="UP000248745"/>
    </source>
</evidence>
<dbReference type="InterPro" id="IPR044023">
    <property type="entry name" value="Ig_7"/>
</dbReference>
<evidence type="ECO:0008006" key="5">
    <source>
        <dbReference type="Google" id="ProtNLM"/>
    </source>
</evidence>
<dbReference type="RefSeq" id="WP_111000724.1">
    <property type="nucleotide sequence ID" value="NZ_QKTW01000027.1"/>
</dbReference>
<dbReference type="OrthoDB" id="602856at2"/>
<dbReference type="InterPro" id="IPR026444">
    <property type="entry name" value="Secre_tail"/>
</dbReference>
<comment type="caution">
    <text evidence="3">The sequence shown here is derived from an EMBL/GenBank/DDBJ whole genome shotgun (WGS) entry which is preliminary data.</text>
</comment>
<dbReference type="InterPro" id="IPR006626">
    <property type="entry name" value="PbH1"/>
</dbReference>